<comment type="caution">
    <text evidence="1">The sequence shown here is derived from an EMBL/GenBank/DDBJ whole genome shotgun (WGS) entry which is preliminary data.</text>
</comment>
<gene>
    <name evidence="1" type="ORF">PVAP13_7KG120435</name>
</gene>
<dbReference type="AlphaFoldDB" id="A0A8T0QG37"/>
<reference evidence="1" key="1">
    <citation type="submission" date="2020-05" db="EMBL/GenBank/DDBJ databases">
        <title>WGS assembly of Panicum virgatum.</title>
        <authorList>
            <person name="Lovell J.T."/>
            <person name="Jenkins J."/>
            <person name="Shu S."/>
            <person name="Juenger T.E."/>
            <person name="Schmutz J."/>
        </authorList>
    </citation>
    <scope>NUCLEOTIDE SEQUENCE</scope>
    <source>
        <strain evidence="1">AP13</strain>
    </source>
</reference>
<evidence type="ECO:0000313" key="2">
    <source>
        <dbReference type="Proteomes" id="UP000823388"/>
    </source>
</evidence>
<name>A0A8T0QG37_PANVG</name>
<keyword evidence="2" id="KW-1185">Reference proteome</keyword>
<proteinExistence type="predicted"/>
<sequence length="102" mass="11001">MGGMVFWVSLRGKDRGAVVQEGIDFAQASDEGGGDDYLFISDSEDEISDEFMVAPHSGGSFLPDTEEQVPSMMVAHSPGSSIFETEDQPLNVVKELVEDNEG</sequence>
<evidence type="ECO:0000313" key="1">
    <source>
        <dbReference type="EMBL" id="KAG2571809.1"/>
    </source>
</evidence>
<organism evidence="1 2">
    <name type="scientific">Panicum virgatum</name>
    <name type="common">Blackwell switchgrass</name>
    <dbReference type="NCBI Taxonomy" id="38727"/>
    <lineage>
        <taxon>Eukaryota</taxon>
        <taxon>Viridiplantae</taxon>
        <taxon>Streptophyta</taxon>
        <taxon>Embryophyta</taxon>
        <taxon>Tracheophyta</taxon>
        <taxon>Spermatophyta</taxon>
        <taxon>Magnoliopsida</taxon>
        <taxon>Liliopsida</taxon>
        <taxon>Poales</taxon>
        <taxon>Poaceae</taxon>
        <taxon>PACMAD clade</taxon>
        <taxon>Panicoideae</taxon>
        <taxon>Panicodae</taxon>
        <taxon>Paniceae</taxon>
        <taxon>Panicinae</taxon>
        <taxon>Panicum</taxon>
        <taxon>Panicum sect. Hiantes</taxon>
    </lineage>
</organism>
<protein>
    <submittedName>
        <fullName evidence="1">Uncharacterized protein</fullName>
    </submittedName>
</protein>
<accession>A0A8T0QG37</accession>
<dbReference type="Proteomes" id="UP000823388">
    <property type="component" value="Chromosome 7K"/>
</dbReference>
<dbReference type="EMBL" id="CM029049">
    <property type="protein sequence ID" value="KAG2571809.1"/>
    <property type="molecule type" value="Genomic_DNA"/>
</dbReference>